<proteinExistence type="predicted"/>
<comment type="caution">
    <text evidence="1">The sequence shown here is derived from an EMBL/GenBank/DDBJ whole genome shotgun (WGS) entry which is preliminary data.</text>
</comment>
<evidence type="ECO:0000313" key="2">
    <source>
        <dbReference type="Proteomes" id="UP000467841"/>
    </source>
</evidence>
<organism evidence="1 2">
    <name type="scientific">Microthlaspi erraticum</name>
    <dbReference type="NCBI Taxonomy" id="1685480"/>
    <lineage>
        <taxon>Eukaryota</taxon>
        <taxon>Viridiplantae</taxon>
        <taxon>Streptophyta</taxon>
        <taxon>Embryophyta</taxon>
        <taxon>Tracheophyta</taxon>
        <taxon>Spermatophyta</taxon>
        <taxon>Magnoliopsida</taxon>
        <taxon>eudicotyledons</taxon>
        <taxon>Gunneridae</taxon>
        <taxon>Pentapetalae</taxon>
        <taxon>rosids</taxon>
        <taxon>malvids</taxon>
        <taxon>Brassicales</taxon>
        <taxon>Brassicaceae</taxon>
        <taxon>Coluteocarpeae</taxon>
        <taxon>Microthlaspi</taxon>
    </lineage>
</organism>
<reference evidence="1" key="1">
    <citation type="submission" date="2020-01" db="EMBL/GenBank/DDBJ databases">
        <authorList>
            <person name="Mishra B."/>
        </authorList>
    </citation>
    <scope>NUCLEOTIDE SEQUENCE [LARGE SCALE GENOMIC DNA]</scope>
</reference>
<dbReference type="Proteomes" id="UP000467841">
    <property type="component" value="Unassembled WGS sequence"/>
</dbReference>
<keyword evidence="2" id="KW-1185">Reference proteome</keyword>
<accession>A0A6D2KJL1</accession>
<evidence type="ECO:0008006" key="3">
    <source>
        <dbReference type="Google" id="ProtNLM"/>
    </source>
</evidence>
<protein>
    <recommendedName>
        <fullName evidence="3">DUF223 domain-containing protein</fullName>
    </recommendedName>
</protein>
<dbReference type="AlphaFoldDB" id="A0A6D2KJL1"/>
<gene>
    <name evidence="1" type="ORF">MERR_LOCUS41905</name>
</gene>
<sequence>MTYSPHGSHTRDEKGDMIQASRMIIEENRFFHGQFLEKEWKTRALVCQIWDYYPKRKPELILGMEVIIVDEKQQKDYRDDMI</sequence>
<dbReference type="EMBL" id="CACVBM020001584">
    <property type="protein sequence ID" value="CAA7054669.1"/>
    <property type="molecule type" value="Genomic_DNA"/>
</dbReference>
<evidence type="ECO:0000313" key="1">
    <source>
        <dbReference type="EMBL" id="CAA7054669.1"/>
    </source>
</evidence>
<name>A0A6D2KJL1_9BRAS</name>